<evidence type="ECO:0000256" key="11">
    <source>
        <dbReference type="ARBA" id="ARBA00035184"/>
    </source>
</evidence>
<dbReference type="GO" id="GO:0005739">
    <property type="term" value="C:mitochondrion"/>
    <property type="evidence" value="ECO:0007669"/>
    <property type="project" value="UniProtKB-SubCell"/>
</dbReference>
<sequence>MAAPLVRALRARFAPPVPLPVPARPFRAAPLRRRLGPAPADPEDLRAAARRFGRLGEASGVAAWRLWPSPEQLREAERDEREWDPPLRDVEAVLDRREREEARRREEREALVARSLAEMPARVAEWRRQRAQARERAQAEAARRQRLLAEAGLGGSPRAGTPGRGSARAQELLEELERRERREEKRRRRQEREEAARSALAAAEAAAAERPPP</sequence>
<evidence type="ECO:0000256" key="3">
    <source>
        <dbReference type="ARBA" id="ARBA00005421"/>
    </source>
</evidence>
<evidence type="ECO:0000256" key="4">
    <source>
        <dbReference type="ARBA" id="ARBA00022980"/>
    </source>
</evidence>
<evidence type="ECO:0000256" key="12">
    <source>
        <dbReference type="ARBA" id="ARBA00035485"/>
    </source>
</evidence>
<dbReference type="InterPro" id="IPR018472">
    <property type="entry name" value="Ribosomal_mL64"/>
</dbReference>
<dbReference type="Gene3D" id="6.10.280.120">
    <property type="entry name" value="Growth arrest and DNA-damage-inducible proteins-interacting protein 1"/>
    <property type="match status" value="1"/>
</dbReference>
<evidence type="ECO:0000256" key="13">
    <source>
        <dbReference type="ARBA" id="ARBA00060144"/>
    </source>
</evidence>
<keyword evidence="16" id="KW-1185">Reference proteome</keyword>
<dbReference type="InterPro" id="IPR043035">
    <property type="entry name" value="Ribosomal_mL64_sf"/>
</dbReference>
<gene>
    <name evidence="15" type="primary">Gadd45gip1</name>
    <name evidence="15" type="ORF">XIPELE_R14071</name>
</gene>
<comment type="function">
    <text evidence="13">Acts as a negative regulator of G1 to S cell cycle phase progression by inhibiting cyclin-dependent kinases. Inhibitory effects are additive with GADD45 proteins but also occur in the absence of GADD45 proteins. Acts as a repressor of the orphan nuclear receptor NR4A1 by inhibiting AB domain-mediated transcriptional activity. May be involved in the hormone-mediated regulation of NR4A1 transcriptional activity. May play a role in mitochondrial protein synthesis.</text>
</comment>
<evidence type="ECO:0000256" key="14">
    <source>
        <dbReference type="SAM" id="MobiDB-lite"/>
    </source>
</evidence>
<keyword evidence="8" id="KW-0687">Ribonucleoprotein</keyword>
<evidence type="ECO:0000256" key="1">
    <source>
        <dbReference type="ARBA" id="ARBA00004123"/>
    </source>
</evidence>
<keyword evidence="6" id="KW-0496">Mitochondrion</keyword>
<reference evidence="15 16" key="1">
    <citation type="submission" date="2019-09" db="EMBL/GenBank/DDBJ databases">
        <title>Bird 10,000 Genomes (B10K) Project - Family phase.</title>
        <authorList>
            <person name="Zhang G."/>
        </authorList>
    </citation>
    <scope>NUCLEOTIDE SEQUENCE [LARGE SCALE GENOMIC DNA]</scope>
    <source>
        <strain evidence="15">OUT-0059</strain>
        <tissue evidence="15">Muscle</tissue>
    </source>
</reference>
<dbReference type="PANTHER" id="PTHR31761">
    <property type="entry name" value="GROWTH ARREST AND DNA DAMAGE-INDUCIBLE PROTEINS-INTERACTING PROTEIN 1 GADD45GIP1"/>
    <property type="match status" value="1"/>
</dbReference>
<dbReference type="GO" id="GO:1990904">
    <property type="term" value="C:ribonucleoprotein complex"/>
    <property type="evidence" value="ECO:0007669"/>
    <property type="project" value="UniProtKB-KW"/>
</dbReference>
<dbReference type="Pfam" id="PF10147">
    <property type="entry name" value="CR6_interact"/>
    <property type="match status" value="1"/>
</dbReference>
<protein>
    <recommendedName>
        <fullName evidence="11">Large ribosomal subunit protein mL64</fullName>
    </recommendedName>
    <alternativeName>
        <fullName evidence="10">39S ribosomal protein L59, mitochondrial</fullName>
    </alternativeName>
    <alternativeName>
        <fullName evidence="12">Growth arrest and DNA damage-inducible proteins-interacting protein 1</fullName>
    </alternativeName>
</protein>
<keyword evidence="4" id="KW-0689">Ribosomal protein</keyword>
<comment type="caution">
    <text evidence="15">The sequence shown here is derived from an EMBL/GenBank/DDBJ whole genome shotgun (WGS) entry which is preliminary data.</text>
</comment>
<comment type="subcellular location">
    <subcellularLocation>
        <location evidence="2">Mitochondrion</location>
    </subcellularLocation>
    <subcellularLocation>
        <location evidence="1">Nucleus</location>
    </subcellularLocation>
</comment>
<evidence type="ECO:0000256" key="5">
    <source>
        <dbReference type="ARBA" id="ARBA00023054"/>
    </source>
</evidence>
<keyword evidence="7" id="KW-0539">Nucleus</keyword>
<feature type="compositionally biased region" description="Low complexity" evidence="14">
    <location>
        <begin position="197"/>
        <end position="213"/>
    </location>
</feature>
<dbReference type="EMBL" id="VZUH01083001">
    <property type="protein sequence ID" value="NXU93630.1"/>
    <property type="molecule type" value="Genomic_DNA"/>
</dbReference>
<dbReference type="AlphaFoldDB" id="A0A7L3PVU7"/>
<feature type="compositionally biased region" description="Basic and acidic residues" evidence="14">
    <location>
        <begin position="127"/>
        <end position="143"/>
    </location>
</feature>
<feature type="non-terminal residue" evidence="15">
    <location>
        <position position="1"/>
    </location>
</feature>
<evidence type="ECO:0000313" key="16">
    <source>
        <dbReference type="Proteomes" id="UP000551443"/>
    </source>
</evidence>
<dbReference type="GO" id="GO:0005634">
    <property type="term" value="C:nucleus"/>
    <property type="evidence" value="ECO:0007669"/>
    <property type="project" value="UniProtKB-SubCell"/>
</dbReference>
<evidence type="ECO:0000313" key="15">
    <source>
        <dbReference type="EMBL" id="NXU93630.1"/>
    </source>
</evidence>
<accession>A0A7L3PVU7</accession>
<feature type="non-terminal residue" evidence="15">
    <location>
        <position position="213"/>
    </location>
</feature>
<proteinExistence type="inferred from homology"/>
<evidence type="ECO:0000256" key="9">
    <source>
        <dbReference type="ARBA" id="ARBA00023306"/>
    </source>
</evidence>
<comment type="similarity">
    <text evidence="3">Belongs to the mitochondrion-specific ribosomal protein mL64 family.</text>
</comment>
<dbReference type="PANTHER" id="PTHR31761:SF1">
    <property type="entry name" value="LARGE RIBOSOMAL SUBUNIT PROTEIN ML64"/>
    <property type="match status" value="1"/>
</dbReference>
<evidence type="ECO:0000256" key="7">
    <source>
        <dbReference type="ARBA" id="ARBA00023242"/>
    </source>
</evidence>
<keyword evidence="5" id="KW-0175">Coiled coil</keyword>
<name>A0A7L3PVU7_9DEND</name>
<dbReference type="GO" id="GO:0005840">
    <property type="term" value="C:ribosome"/>
    <property type="evidence" value="ECO:0007669"/>
    <property type="project" value="UniProtKB-KW"/>
</dbReference>
<feature type="region of interest" description="Disordered" evidence="14">
    <location>
        <begin position="127"/>
        <end position="213"/>
    </location>
</feature>
<evidence type="ECO:0000256" key="2">
    <source>
        <dbReference type="ARBA" id="ARBA00004173"/>
    </source>
</evidence>
<organism evidence="15 16">
    <name type="scientific">Xiphorhynchus elegans</name>
    <name type="common">elegant woodcreeper</name>
    <dbReference type="NCBI Taxonomy" id="269412"/>
    <lineage>
        <taxon>Eukaryota</taxon>
        <taxon>Metazoa</taxon>
        <taxon>Chordata</taxon>
        <taxon>Craniata</taxon>
        <taxon>Vertebrata</taxon>
        <taxon>Euteleostomi</taxon>
        <taxon>Archelosauria</taxon>
        <taxon>Archosauria</taxon>
        <taxon>Dinosauria</taxon>
        <taxon>Saurischia</taxon>
        <taxon>Theropoda</taxon>
        <taxon>Coelurosauria</taxon>
        <taxon>Aves</taxon>
        <taxon>Neognathae</taxon>
        <taxon>Neoaves</taxon>
        <taxon>Telluraves</taxon>
        <taxon>Australaves</taxon>
        <taxon>Passeriformes</taxon>
        <taxon>Dendrocolaptidae</taxon>
        <taxon>Xiphorhynchus</taxon>
    </lineage>
</organism>
<evidence type="ECO:0000256" key="8">
    <source>
        <dbReference type="ARBA" id="ARBA00023274"/>
    </source>
</evidence>
<dbReference type="Proteomes" id="UP000551443">
    <property type="component" value="Unassembled WGS sequence"/>
</dbReference>
<evidence type="ECO:0000256" key="10">
    <source>
        <dbReference type="ARBA" id="ARBA00030700"/>
    </source>
</evidence>
<evidence type="ECO:0000256" key="6">
    <source>
        <dbReference type="ARBA" id="ARBA00023128"/>
    </source>
</evidence>
<keyword evidence="9" id="KW-0131">Cell cycle</keyword>